<feature type="transmembrane region" description="Helical" evidence="1">
    <location>
        <begin position="53"/>
        <end position="73"/>
    </location>
</feature>
<accession>A0AAU7TII8</accession>
<feature type="transmembrane region" description="Helical" evidence="1">
    <location>
        <begin position="110"/>
        <end position="128"/>
    </location>
</feature>
<protein>
    <recommendedName>
        <fullName evidence="3">Integral membrane protein</fullName>
    </recommendedName>
</protein>
<dbReference type="AlphaFoldDB" id="A0AAU7TII8"/>
<dbReference type="RefSeq" id="WP_350279535.1">
    <property type="nucleotide sequence ID" value="NZ_CP158165.1"/>
</dbReference>
<evidence type="ECO:0000313" key="2">
    <source>
        <dbReference type="EMBL" id="XBV26740.1"/>
    </source>
</evidence>
<evidence type="ECO:0008006" key="3">
    <source>
        <dbReference type="Google" id="ProtNLM"/>
    </source>
</evidence>
<feature type="transmembrane region" description="Helical" evidence="1">
    <location>
        <begin position="85"/>
        <end position="104"/>
    </location>
</feature>
<reference evidence="2" key="1">
    <citation type="submission" date="2024-06" db="EMBL/GenBank/DDBJ databases">
        <title>Kribbella sp. strain HUAS MG21 genome sequences.</title>
        <authorList>
            <person name="Mo P."/>
        </authorList>
    </citation>
    <scope>NUCLEOTIDE SEQUENCE</scope>
    <source>
        <strain evidence="2">HUAS MG21</strain>
    </source>
</reference>
<evidence type="ECO:0000256" key="1">
    <source>
        <dbReference type="SAM" id="Phobius"/>
    </source>
</evidence>
<keyword evidence="1" id="KW-0472">Membrane</keyword>
<sequence>MISAEDTIAALQDSLSLRRRVRSLVQICGAGAVVLLVGLLWLTEDRLPARTQVSFAIVVLVGLAVIGRAAYVLHGRGRLFAKDRVIASWIASGFAALLAFGLALAGRGALGVPVVLAALAAVLFNHQAKRRLERR</sequence>
<name>A0AAU7TII8_9ACTN</name>
<keyword evidence="1" id="KW-0812">Transmembrane</keyword>
<proteinExistence type="predicted"/>
<feature type="transmembrane region" description="Helical" evidence="1">
    <location>
        <begin position="21"/>
        <end position="41"/>
    </location>
</feature>
<dbReference type="EMBL" id="CP158165">
    <property type="protein sequence ID" value="XBV26740.1"/>
    <property type="molecule type" value="Genomic_DNA"/>
</dbReference>
<organism evidence="2">
    <name type="scientific">Kribbella sp. HUAS MG21</name>
    <dbReference type="NCBI Taxonomy" id="3160966"/>
    <lineage>
        <taxon>Bacteria</taxon>
        <taxon>Bacillati</taxon>
        <taxon>Actinomycetota</taxon>
        <taxon>Actinomycetes</taxon>
        <taxon>Propionibacteriales</taxon>
        <taxon>Kribbellaceae</taxon>
        <taxon>Kribbella</taxon>
    </lineage>
</organism>
<keyword evidence="1" id="KW-1133">Transmembrane helix</keyword>
<gene>
    <name evidence="2" type="ORF">ABN611_10015</name>
</gene>